<keyword evidence="1" id="KW-0812">Transmembrane</keyword>
<feature type="transmembrane region" description="Helical" evidence="1">
    <location>
        <begin position="21"/>
        <end position="41"/>
    </location>
</feature>
<protein>
    <submittedName>
        <fullName evidence="2">Uncharacterized protein</fullName>
    </submittedName>
</protein>
<keyword evidence="1" id="KW-1133">Transmembrane helix</keyword>
<feature type="transmembrane region" description="Helical" evidence="1">
    <location>
        <begin position="47"/>
        <end position="71"/>
    </location>
</feature>
<proteinExistence type="predicted"/>
<keyword evidence="3" id="KW-1185">Reference proteome</keyword>
<dbReference type="AlphaFoldDB" id="A0A5S5DPJ9"/>
<evidence type="ECO:0000256" key="1">
    <source>
        <dbReference type="SAM" id="Phobius"/>
    </source>
</evidence>
<dbReference type="EMBL" id="VNHX01000005">
    <property type="protein sequence ID" value="TYP96619.1"/>
    <property type="molecule type" value="Genomic_DNA"/>
</dbReference>
<dbReference type="Proteomes" id="UP000325105">
    <property type="component" value="Unassembled WGS sequence"/>
</dbReference>
<sequence length="78" mass="8853">MKKRSVFRVFVRYGFLRLMQAAFLALVFITTAEVYNTLYFTEGDLSAFGAGFLLGNILLCAVASAVSYRLIKSMREKR</sequence>
<dbReference type="RefSeq" id="WP_148908010.1">
    <property type="nucleotide sequence ID" value="NZ_VNHX01000005.1"/>
</dbReference>
<name>A0A5S5DPJ9_9SPHI</name>
<keyword evidence="1" id="KW-0472">Membrane</keyword>
<reference evidence="2 3" key="1">
    <citation type="submission" date="2019-07" db="EMBL/GenBank/DDBJ databases">
        <title>Genomic Encyclopedia of Archaeal and Bacterial Type Strains, Phase II (KMG-II): from individual species to whole genera.</title>
        <authorList>
            <person name="Goeker M."/>
        </authorList>
    </citation>
    <scope>NUCLEOTIDE SEQUENCE [LARGE SCALE GENOMIC DNA]</scope>
    <source>
        <strain evidence="2 3">DSM 18850</strain>
    </source>
</reference>
<organism evidence="2 3">
    <name type="scientific">Sphingobacterium allocomposti</name>
    <dbReference type="NCBI Taxonomy" id="415956"/>
    <lineage>
        <taxon>Bacteria</taxon>
        <taxon>Pseudomonadati</taxon>
        <taxon>Bacteroidota</taxon>
        <taxon>Sphingobacteriia</taxon>
        <taxon>Sphingobacteriales</taxon>
        <taxon>Sphingobacteriaceae</taxon>
        <taxon>Sphingobacterium</taxon>
    </lineage>
</organism>
<accession>A0A5S5DPJ9</accession>
<comment type="caution">
    <text evidence="2">The sequence shown here is derived from an EMBL/GenBank/DDBJ whole genome shotgun (WGS) entry which is preliminary data.</text>
</comment>
<gene>
    <name evidence="2" type="ORF">BC792_105110</name>
</gene>
<evidence type="ECO:0000313" key="2">
    <source>
        <dbReference type="EMBL" id="TYP96619.1"/>
    </source>
</evidence>
<evidence type="ECO:0000313" key="3">
    <source>
        <dbReference type="Proteomes" id="UP000325105"/>
    </source>
</evidence>